<dbReference type="PIRSF" id="PIRSF000105">
    <property type="entry name" value="HCDH"/>
    <property type="match status" value="1"/>
</dbReference>
<dbReference type="SUPFAM" id="SSF48179">
    <property type="entry name" value="6-phosphogluconate dehydrogenase C-terminal domain-like"/>
    <property type="match status" value="1"/>
</dbReference>
<feature type="domain" description="3-hydroxyacyl-CoA dehydrogenase C-terminal" evidence="5">
    <location>
        <begin position="177"/>
        <end position="272"/>
    </location>
</feature>
<dbReference type="Pfam" id="PF02737">
    <property type="entry name" value="3HCDH_N"/>
    <property type="match status" value="1"/>
</dbReference>
<evidence type="ECO:0000259" key="5">
    <source>
        <dbReference type="Pfam" id="PF00725"/>
    </source>
</evidence>
<dbReference type="PANTHER" id="PTHR48075">
    <property type="entry name" value="3-HYDROXYACYL-COA DEHYDROGENASE FAMILY PROTEIN"/>
    <property type="match status" value="1"/>
</dbReference>
<evidence type="ECO:0000259" key="6">
    <source>
        <dbReference type="Pfam" id="PF02737"/>
    </source>
</evidence>
<dbReference type="InterPro" id="IPR008927">
    <property type="entry name" value="6-PGluconate_DH-like_C_sf"/>
</dbReference>
<evidence type="ECO:0000313" key="7">
    <source>
        <dbReference type="EMBL" id="NGO06625.1"/>
    </source>
</evidence>
<dbReference type="InterPro" id="IPR006108">
    <property type="entry name" value="3HC_DH_C"/>
</dbReference>
<dbReference type="InterPro" id="IPR022694">
    <property type="entry name" value="3-OHacyl-CoA_DH"/>
</dbReference>
<dbReference type="Gene3D" id="3.40.50.720">
    <property type="entry name" value="NAD(P)-binding Rossmann-like Domain"/>
    <property type="match status" value="1"/>
</dbReference>
<dbReference type="InterPro" id="IPR036291">
    <property type="entry name" value="NAD(P)-bd_dom_sf"/>
</dbReference>
<feature type="site" description="Important for catalytic activity" evidence="4">
    <location>
        <position position="130"/>
    </location>
</feature>
<sequence length="304" mass="32167">MSAPLDRVLVIGGGTMATGIAARLAATGIETVVLVRRREAIAPTRDEIARRVEQLVASVRPVTVLVDHAPGPFALAVESIAEDAAAKRAVLARAETLVADDGILATNTSSLRLADLAEDLTRPELFAGWHWFNPAELVPLVEVTGGPRTAPDTLERLATLSWAIGKEPITLRRDHAGFVANRLQYALLREAYALVEEGVCGAEDVDRAVVAGLGARWAAIGPFASMDAAGLDVHEAVTEQLFPQLSRSIEVPALLRETRRGGANGMKSGRGLLGGYPPESAQDIVARRDAVLALLAGTGRKVTE</sequence>
<comment type="pathway">
    <text evidence="1">Lipid metabolism; butanoate metabolism.</text>
</comment>
<dbReference type="PANTHER" id="PTHR48075:SF5">
    <property type="entry name" value="3-HYDROXYBUTYRYL-COA DEHYDROGENASE"/>
    <property type="match status" value="1"/>
</dbReference>
<gene>
    <name evidence="7" type="ORF">G5C60_02800</name>
</gene>
<keyword evidence="3" id="KW-0560">Oxidoreductase</keyword>
<name>A0A6G4UY80_9ACTN</name>
<keyword evidence="8" id="KW-1185">Reference proteome</keyword>
<organism evidence="7 8">
    <name type="scientific">Streptomyces scabichelini</name>
    <dbReference type="NCBI Taxonomy" id="2711217"/>
    <lineage>
        <taxon>Bacteria</taxon>
        <taxon>Bacillati</taxon>
        <taxon>Actinomycetota</taxon>
        <taxon>Actinomycetes</taxon>
        <taxon>Kitasatosporales</taxon>
        <taxon>Streptomycetaceae</taxon>
        <taxon>Streptomyces</taxon>
    </lineage>
</organism>
<protein>
    <submittedName>
        <fullName evidence="7">3-hydroxyacyl-CoA dehydrogenase family protein</fullName>
    </submittedName>
</protein>
<dbReference type="PROSITE" id="PS00067">
    <property type="entry name" value="3HCDH"/>
    <property type="match status" value="1"/>
</dbReference>
<comment type="similarity">
    <text evidence="2">Belongs to the 3-hydroxyacyl-CoA dehydrogenase family.</text>
</comment>
<dbReference type="SUPFAM" id="SSF51735">
    <property type="entry name" value="NAD(P)-binding Rossmann-fold domains"/>
    <property type="match status" value="1"/>
</dbReference>
<dbReference type="InterPro" id="IPR013328">
    <property type="entry name" value="6PGD_dom2"/>
</dbReference>
<comment type="caution">
    <text evidence="7">The sequence shown here is derived from an EMBL/GenBank/DDBJ whole genome shotgun (WGS) entry which is preliminary data.</text>
</comment>
<dbReference type="RefSeq" id="WP_165254543.1">
    <property type="nucleotide sequence ID" value="NZ_JAAKZY010000005.1"/>
</dbReference>
<dbReference type="GO" id="GO:0070403">
    <property type="term" value="F:NAD+ binding"/>
    <property type="evidence" value="ECO:0007669"/>
    <property type="project" value="InterPro"/>
</dbReference>
<dbReference type="Proteomes" id="UP000472335">
    <property type="component" value="Unassembled WGS sequence"/>
</dbReference>
<dbReference type="EMBL" id="JAAKZY010000005">
    <property type="protein sequence ID" value="NGO06625.1"/>
    <property type="molecule type" value="Genomic_DNA"/>
</dbReference>
<dbReference type="GO" id="GO:0006635">
    <property type="term" value="P:fatty acid beta-oxidation"/>
    <property type="evidence" value="ECO:0007669"/>
    <property type="project" value="TreeGrafter"/>
</dbReference>
<evidence type="ECO:0000256" key="1">
    <source>
        <dbReference type="ARBA" id="ARBA00005086"/>
    </source>
</evidence>
<dbReference type="Gene3D" id="1.10.1040.10">
    <property type="entry name" value="N-(1-d-carboxylethyl)-l-norvaline Dehydrogenase, domain 2"/>
    <property type="match status" value="1"/>
</dbReference>
<reference evidence="7 8" key="1">
    <citation type="submission" date="2020-02" db="EMBL/GenBank/DDBJ databases">
        <title>Whole-genome analyses of novel actinobacteria.</title>
        <authorList>
            <person name="Sahin N."/>
            <person name="Gencbay T."/>
        </authorList>
    </citation>
    <scope>NUCLEOTIDE SEQUENCE [LARGE SCALE GENOMIC DNA]</scope>
    <source>
        <strain evidence="7 8">HC44</strain>
    </source>
</reference>
<dbReference type="AlphaFoldDB" id="A0A6G4UY80"/>
<accession>A0A6G4UY80</accession>
<feature type="domain" description="3-hydroxyacyl-CoA dehydrogenase NAD binding" evidence="6">
    <location>
        <begin position="8"/>
        <end position="173"/>
    </location>
</feature>
<dbReference type="InterPro" id="IPR006176">
    <property type="entry name" value="3-OHacyl-CoA_DH_NAD-bd"/>
</dbReference>
<dbReference type="GO" id="GO:0008691">
    <property type="term" value="F:3-hydroxybutyryl-CoA dehydrogenase activity"/>
    <property type="evidence" value="ECO:0007669"/>
    <property type="project" value="TreeGrafter"/>
</dbReference>
<evidence type="ECO:0000256" key="3">
    <source>
        <dbReference type="ARBA" id="ARBA00023002"/>
    </source>
</evidence>
<evidence type="ECO:0000313" key="8">
    <source>
        <dbReference type="Proteomes" id="UP000472335"/>
    </source>
</evidence>
<dbReference type="InterPro" id="IPR006180">
    <property type="entry name" value="3-OHacyl-CoA_DH_CS"/>
</dbReference>
<evidence type="ECO:0000256" key="4">
    <source>
        <dbReference type="PIRSR" id="PIRSR000105-1"/>
    </source>
</evidence>
<evidence type="ECO:0000256" key="2">
    <source>
        <dbReference type="ARBA" id="ARBA00009463"/>
    </source>
</evidence>
<dbReference type="Pfam" id="PF00725">
    <property type="entry name" value="3HCDH"/>
    <property type="match status" value="1"/>
</dbReference>
<proteinExistence type="inferred from homology"/>